<dbReference type="Proteomes" id="UP000306409">
    <property type="component" value="Chromosome"/>
</dbReference>
<dbReference type="OrthoDB" id="1682205at2"/>
<keyword evidence="2" id="KW-1185">Reference proteome</keyword>
<dbReference type="KEGG" id="rher:EHE19_001555"/>
<dbReference type="RefSeq" id="WP_137699035.1">
    <property type="nucleotide sequence ID" value="NZ_CP061336.1"/>
</dbReference>
<evidence type="ECO:0000313" key="2">
    <source>
        <dbReference type="Proteomes" id="UP000306409"/>
    </source>
</evidence>
<dbReference type="Pfam" id="PF09956">
    <property type="entry name" value="Phage_cement_2"/>
    <property type="match status" value="1"/>
</dbReference>
<sequence>MAKGTFIQKGERIDYTNSTSGAIGYKDIIPLVTRIGIAQEDIAIGATGTVAVTGVIELPADNTAAFAVGEQLYWDSTNNKLTKTANSNIPAGWCTEPKATSSVTAKLKIG</sequence>
<name>A0A4U7J710_9FIRM</name>
<protein>
    <submittedName>
        <fullName evidence="1">DUF2190 family protein</fullName>
    </submittedName>
</protein>
<dbReference type="AlphaFoldDB" id="A0A4U7J710"/>
<gene>
    <name evidence="1" type="ORF">EHE19_001555</name>
</gene>
<organism evidence="1 2">
    <name type="scientific">Ruminiclostridium herbifermentans</name>
    <dbReference type="NCBI Taxonomy" id="2488810"/>
    <lineage>
        <taxon>Bacteria</taxon>
        <taxon>Bacillati</taxon>
        <taxon>Bacillota</taxon>
        <taxon>Clostridia</taxon>
        <taxon>Eubacteriales</taxon>
        <taxon>Oscillospiraceae</taxon>
        <taxon>Ruminiclostridium</taxon>
    </lineage>
</organism>
<reference evidence="1 2" key="1">
    <citation type="submission" date="2020-09" db="EMBL/GenBank/DDBJ databases">
        <title>Characterization and genome sequencing of Ruminiclostridium sp. nov. MA18.</title>
        <authorList>
            <person name="Rettenmaier R."/>
            <person name="Kowollik M.-L."/>
            <person name="Liebl W."/>
            <person name="Zverlov V."/>
        </authorList>
    </citation>
    <scope>NUCLEOTIDE SEQUENCE [LARGE SCALE GENOMIC DNA]</scope>
    <source>
        <strain evidence="1 2">MA18</strain>
    </source>
</reference>
<evidence type="ECO:0000313" key="1">
    <source>
        <dbReference type="EMBL" id="QNU67257.1"/>
    </source>
</evidence>
<proteinExistence type="predicted"/>
<dbReference type="EMBL" id="CP061336">
    <property type="protein sequence ID" value="QNU67257.1"/>
    <property type="molecule type" value="Genomic_DNA"/>
</dbReference>
<accession>A0A4U7J710</accession>
<dbReference type="InterPro" id="IPR011231">
    <property type="entry name" value="Phage_VT1-Sakai_H0018"/>
</dbReference>